<keyword evidence="1" id="KW-0732">Signal</keyword>
<sequence>MKPVSLRALLVALAIPTFGPAQAAVPDDGLLRTIDLTEIGYPSGLEFEKLSGEAVAFFPVGAREAIEGMTLRLDLVHGQTVSVATHLKVLVNDAIAHSEALPADRGRSTIVLDLPPEAARDGFVKIGLSYAGASSDSVCFDERSSGDFLRILPSSSLALALDRAALDTIDRVAQVMPPAKILAAAEDVPADRALPFALRAAALFDAEYGLVSIGASGQDDADGWDSMSFSLGATGTGAGDEAGSVALSGAAEPGLVFGSDDPELGLAFAASQWRGLGGAEGGATRIAAPLNGTRDAVTFSALGAPQMQQMVIGSSTFEFGFAADDFATGRLPTGVELLVGAARSPEGHGVTVSAYLNGALLGSRPLDADEPVWMQFAIPRGLVGRDNQMRILVQRQAEGGNCLFKPQGYPAQILPQSRFVLGDAPEAAGDFFLMRQAFSRGVELVAGPEAEIGTYLPWLLPVAGTLLPETADVTMPGADLAAEEADATRPFLYVGRTAPEGATPGLRFDQGRVEIRDAAGEMLYSGATMDEATVVQIVEVGDRPGIWLRPGTGPAPRPTRETPLLLDRGDLAVIDEDGLALVASTRRGDLVDIAYPDRLDVMQVFARYRPWIIGAAWLALTLVVVRSLQGMYRRSRAGKDG</sequence>
<dbReference type="STRING" id="521013.SAMN04488567_3742"/>
<dbReference type="UniPathway" id="UPA00694"/>
<organism evidence="2 3">
    <name type="scientific">Limimaricola pyoseonensis</name>
    <dbReference type="NCBI Taxonomy" id="521013"/>
    <lineage>
        <taxon>Bacteria</taxon>
        <taxon>Pseudomonadati</taxon>
        <taxon>Pseudomonadota</taxon>
        <taxon>Alphaproteobacteria</taxon>
        <taxon>Rhodobacterales</taxon>
        <taxon>Paracoccaceae</taxon>
        <taxon>Limimaricola</taxon>
    </lineage>
</organism>
<dbReference type="RefSeq" id="WP_090114513.1">
    <property type="nucleotide sequence ID" value="NZ_FNAT01000009.1"/>
</dbReference>
<dbReference type="Gene3D" id="2.60.120.260">
    <property type="entry name" value="Galactose-binding domain-like"/>
    <property type="match status" value="1"/>
</dbReference>
<dbReference type="Proteomes" id="UP000198922">
    <property type="component" value="Unassembled WGS sequence"/>
</dbReference>
<keyword evidence="1" id="KW-0973">c-di-GMP</keyword>
<dbReference type="AlphaFoldDB" id="A0A1G7JIT8"/>
<feature type="chain" id="PRO_5015216031" description="Cyclic di-GMP-binding protein" evidence="1">
    <location>
        <begin position="24"/>
        <end position="641"/>
    </location>
</feature>
<dbReference type="InterPro" id="IPR018513">
    <property type="entry name" value="Cell_synthase_bac"/>
</dbReference>
<dbReference type="OrthoDB" id="7315676at2"/>
<evidence type="ECO:0000313" key="2">
    <source>
        <dbReference type="EMBL" id="SDF24840.1"/>
    </source>
</evidence>
<comment type="subcellular location">
    <subcellularLocation>
        <location evidence="1">Cell inner membrane</location>
    </subcellularLocation>
</comment>
<comment type="similarity">
    <text evidence="1">Belongs to the AcsB/BcsB family.</text>
</comment>
<comment type="subunit">
    <text evidence="1">Tightly associated with the cellulose synthase catalytic subunit.</text>
</comment>
<evidence type="ECO:0000256" key="1">
    <source>
        <dbReference type="RuleBase" id="RU365021"/>
    </source>
</evidence>
<keyword evidence="1" id="KW-1003">Cell membrane</keyword>
<keyword evidence="1" id="KW-0997">Cell inner membrane</keyword>
<keyword evidence="1" id="KW-0472">Membrane</keyword>
<keyword evidence="1" id="KW-0135">Cellulose biosynthesis</keyword>
<gene>
    <name evidence="2" type="ORF">SAMN04488567_3742</name>
</gene>
<feature type="transmembrane region" description="Helical" evidence="1">
    <location>
        <begin position="608"/>
        <end position="628"/>
    </location>
</feature>
<dbReference type="GO" id="GO:0030244">
    <property type="term" value="P:cellulose biosynthetic process"/>
    <property type="evidence" value="ECO:0007669"/>
    <property type="project" value="UniProtKB-KW"/>
</dbReference>
<dbReference type="GO" id="GO:0006011">
    <property type="term" value="P:UDP-alpha-D-glucose metabolic process"/>
    <property type="evidence" value="ECO:0007669"/>
    <property type="project" value="InterPro"/>
</dbReference>
<proteinExistence type="inferred from homology"/>
<keyword evidence="3" id="KW-1185">Reference proteome</keyword>
<keyword evidence="1" id="KW-0812">Transmembrane</keyword>
<reference evidence="3" key="1">
    <citation type="submission" date="2016-10" db="EMBL/GenBank/DDBJ databases">
        <authorList>
            <person name="Varghese N."/>
            <person name="Submissions S."/>
        </authorList>
    </citation>
    <scope>NUCLEOTIDE SEQUENCE [LARGE SCALE GENOMIC DNA]</scope>
    <source>
        <strain evidence="3">DSM 21424</strain>
    </source>
</reference>
<accession>A0A1G7JIT8</accession>
<dbReference type="Pfam" id="PF03170">
    <property type="entry name" value="BcsB"/>
    <property type="match status" value="1"/>
</dbReference>
<keyword evidence="1" id="KW-1133">Transmembrane helix</keyword>
<protein>
    <recommendedName>
        <fullName evidence="1">Cyclic di-GMP-binding protein</fullName>
    </recommendedName>
    <alternativeName>
        <fullName evidence="1">Cellulose synthase regulatory subunit</fullName>
    </alternativeName>
</protein>
<comment type="pathway">
    <text evidence="1">Glycan metabolism; bacterial cellulose biosynthesis.</text>
</comment>
<dbReference type="GO" id="GO:0005886">
    <property type="term" value="C:plasma membrane"/>
    <property type="evidence" value="ECO:0007669"/>
    <property type="project" value="UniProtKB-SubCell"/>
</dbReference>
<comment type="function">
    <text evidence="1">Binds the cellulose synthase activator, bis-(3'-5') cyclic diguanylic acid (c-di-GMP).</text>
</comment>
<feature type="signal peptide" evidence="1">
    <location>
        <begin position="1"/>
        <end position="23"/>
    </location>
</feature>
<dbReference type="EMBL" id="FNAT01000009">
    <property type="protein sequence ID" value="SDF24840.1"/>
    <property type="molecule type" value="Genomic_DNA"/>
</dbReference>
<evidence type="ECO:0000313" key="3">
    <source>
        <dbReference type="Proteomes" id="UP000198922"/>
    </source>
</evidence>
<name>A0A1G7JIT8_9RHOB</name>